<accession>A0AAP0WR46</accession>
<organism evidence="1 2">
    <name type="scientific">Liquidambar formosana</name>
    <name type="common">Formosan gum</name>
    <dbReference type="NCBI Taxonomy" id="63359"/>
    <lineage>
        <taxon>Eukaryota</taxon>
        <taxon>Viridiplantae</taxon>
        <taxon>Streptophyta</taxon>
        <taxon>Embryophyta</taxon>
        <taxon>Tracheophyta</taxon>
        <taxon>Spermatophyta</taxon>
        <taxon>Magnoliopsida</taxon>
        <taxon>eudicotyledons</taxon>
        <taxon>Gunneridae</taxon>
        <taxon>Pentapetalae</taxon>
        <taxon>Saxifragales</taxon>
        <taxon>Altingiaceae</taxon>
        <taxon>Liquidambar</taxon>
    </lineage>
</organism>
<reference evidence="1 2" key="1">
    <citation type="journal article" date="2024" name="Plant J.">
        <title>Genome sequences and population genomics reveal climatic adaptation and genomic divergence between two closely related sweetgum species.</title>
        <authorList>
            <person name="Xu W.Q."/>
            <person name="Ren C.Q."/>
            <person name="Zhang X.Y."/>
            <person name="Comes H.P."/>
            <person name="Liu X.H."/>
            <person name="Li Y.G."/>
            <person name="Kettle C.J."/>
            <person name="Jalonen R."/>
            <person name="Gaisberger H."/>
            <person name="Ma Y.Z."/>
            <person name="Qiu Y.X."/>
        </authorList>
    </citation>
    <scope>NUCLEOTIDE SEQUENCE [LARGE SCALE GENOMIC DNA]</scope>
    <source>
        <strain evidence="1">Hangzhou</strain>
    </source>
</reference>
<protein>
    <submittedName>
        <fullName evidence="1">Uncharacterized protein</fullName>
    </submittedName>
</protein>
<sequence length="131" mass="14864">MASYLLTLRRPTPSSLFNKLLNPIRSVSIAPSVSRSFNTYYAGEVTFLDANDGTIHHEHRASDHSPIRCSFKMPSYKIHAFNSEARAAIIKEFEDCLIKLPHFFTCHICLRGSPDFLPDSCYLTIPILIFT</sequence>
<evidence type="ECO:0000313" key="2">
    <source>
        <dbReference type="Proteomes" id="UP001415857"/>
    </source>
</evidence>
<gene>
    <name evidence="1" type="ORF">L1049_006175</name>
</gene>
<dbReference type="Proteomes" id="UP001415857">
    <property type="component" value="Unassembled WGS sequence"/>
</dbReference>
<keyword evidence="2" id="KW-1185">Reference proteome</keyword>
<name>A0AAP0WR46_LIQFO</name>
<proteinExistence type="predicted"/>
<dbReference type="AlphaFoldDB" id="A0AAP0WR46"/>
<dbReference type="EMBL" id="JBBPBK010000010">
    <property type="protein sequence ID" value="KAK9276639.1"/>
    <property type="molecule type" value="Genomic_DNA"/>
</dbReference>
<comment type="caution">
    <text evidence="1">The sequence shown here is derived from an EMBL/GenBank/DDBJ whole genome shotgun (WGS) entry which is preliminary data.</text>
</comment>
<evidence type="ECO:0000313" key="1">
    <source>
        <dbReference type="EMBL" id="KAK9276639.1"/>
    </source>
</evidence>